<reference evidence="11" key="2">
    <citation type="submission" date="2020-04" db="EMBL/GenBank/DDBJ databases">
        <authorList>
            <consortium name="NCBI Genome Project"/>
        </authorList>
    </citation>
    <scope>NUCLEOTIDE SEQUENCE</scope>
    <source>
        <strain evidence="11">CBS 304.34</strain>
    </source>
</reference>
<evidence type="ECO:0000256" key="8">
    <source>
        <dbReference type="RuleBase" id="RU004398"/>
    </source>
</evidence>
<name>A0A6A6YI15_9PEZI</name>
<dbReference type="InterPro" id="IPR036504">
    <property type="entry name" value="CGI121/TPRKB_sf"/>
</dbReference>
<dbReference type="OrthoDB" id="329139at2759"/>
<dbReference type="PANTHER" id="PTHR15840">
    <property type="entry name" value="CGI-121 FAMILY MEMBER"/>
    <property type="match status" value="1"/>
</dbReference>
<keyword evidence="6 8" id="KW-0539">Nucleus</keyword>
<comment type="subcellular location">
    <subcellularLocation>
        <location evidence="1">Nucleus</location>
    </subcellularLocation>
</comment>
<evidence type="ECO:0000256" key="7">
    <source>
        <dbReference type="ARBA" id="ARBA00025043"/>
    </source>
</evidence>
<dbReference type="Pfam" id="PF08617">
    <property type="entry name" value="CGI-121"/>
    <property type="match status" value="1"/>
</dbReference>
<evidence type="ECO:0000313" key="10">
    <source>
        <dbReference type="Proteomes" id="UP000504636"/>
    </source>
</evidence>
<dbReference type="RefSeq" id="XP_033575384.1">
    <property type="nucleotide sequence ID" value="XM_033722957.1"/>
</dbReference>
<reference evidence="9 11" key="1">
    <citation type="journal article" date="2020" name="Stud. Mycol.">
        <title>101 Dothideomycetes genomes: a test case for predicting lifestyles and emergence of pathogens.</title>
        <authorList>
            <person name="Haridas S."/>
            <person name="Albert R."/>
            <person name="Binder M."/>
            <person name="Bloem J."/>
            <person name="Labutti K."/>
            <person name="Salamov A."/>
            <person name="Andreopoulos B."/>
            <person name="Baker S."/>
            <person name="Barry K."/>
            <person name="Bills G."/>
            <person name="Bluhm B."/>
            <person name="Cannon C."/>
            <person name="Castanera R."/>
            <person name="Culley D."/>
            <person name="Daum C."/>
            <person name="Ezra D."/>
            <person name="Gonzalez J."/>
            <person name="Henrissat B."/>
            <person name="Kuo A."/>
            <person name="Liang C."/>
            <person name="Lipzen A."/>
            <person name="Lutzoni F."/>
            <person name="Magnuson J."/>
            <person name="Mondo S."/>
            <person name="Nolan M."/>
            <person name="Ohm R."/>
            <person name="Pangilinan J."/>
            <person name="Park H.-J."/>
            <person name="Ramirez L."/>
            <person name="Alfaro M."/>
            <person name="Sun H."/>
            <person name="Tritt A."/>
            <person name="Yoshinaga Y."/>
            <person name="Zwiers L.-H."/>
            <person name="Turgeon B."/>
            <person name="Goodwin S."/>
            <person name="Spatafora J."/>
            <person name="Crous P."/>
            <person name="Grigoriev I."/>
        </authorList>
    </citation>
    <scope>NUCLEOTIDE SEQUENCE</scope>
    <source>
        <strain evidence="9 11">CBS 304.34</strain>
    </source>
</reference>
<dbReference type="EMBL" id="MU003703">
    <property type="protein sequence ID" value="KAF2808420.1"/>
    <property type="molecule type" value="Genomic_DNA"/>
</dbReference>
<dbReference type="GO" id="GO:0000408">
    <property type="term" value="C:EKC/KEOPS complex"/>
    <property type="evidence" value="ECO:0007669"/>
    <property type="project" value="TreeGrafter"/>
</dbReference>
<dbReference type="PANTHER" id="PTHR15840:SF10">
    <property type="entry name" value="EKC_KEOPS COMPLEX SUBUNIT TPRKB"/>
    <property type="match status" value="1"/>
</dbReference>
<reference evidence="11" key="3">
    <citation type="submission" date="2025-04" db="UniProtKB">
        <authorList>
            <consortium name="RefSeq"/>
        </authorList>
    </citation>
    <scope>IDENTIFICATION</scope>
    <source>
        <strain evidence="11">CBS 304.34</strain>
    </source>
</reference>
<sequence length="209" mass="22575">MATVETLYLPHYPDYPIYISFFKNVSNAPFLRQQLLEANTAFEYAFLDATMILSPRHLYAATFRALNDAVHTRLKSRNIHSELVFSLSPNNNIADAYRRFGIQDSTTSLLAVKIPLSNHDITAESVSKHLGGAVEGESVAFGEEALAGVTDLKALRKVYKLDSGNKGGGGKKGKKGAEVVVNGNGVGSGKDERAEMEGVILGIMALKGT</sequence>
<dbReference type="GO" id="GO:0005829">
    <property type="term" value="C:cytosol"/>
    <property type="evidence" value="ECO:0007669"/>
    <property type="project" value="TreeGrafter"/>
</dbReference>
<dbReference type="SUPFAM" id="SSF143870">
    <property type="entry name" value="PF0523-like"/>
    <property type="match status" value="1"/>
</dbReference>
<dbReference type="GO" id="GO:0002949">
    <property type="term" value="P:tRNA threonylcarbamoyladenosine modification"/>
    <property type="evidence" value="ECO:0007669"/>
    <property type="project" value="TreeGrafter"/>
</dbReference>
<keyword evidence="10" id="KW-1185">Reference proteome</keyword>
<evidence type="ECO:0000256" key="6">
    <source>
        <dbReference type="ARBA" id="ARBA00023242"/>
    </source>
</evidence>
<dbReference type="Proteomes" id="UP000504636">
    <property type="component" value="Unplaced"/>
</dbReference>
<organism evidence="9">
    <name type="scientific">Mytilinidion resinicola</name>
    <dbReference type="NCBI Taxonomy" id="574789"/>
    <lineage>
        <taxon>Eukaryota</taxon>
        <taxon>Fungi</taxon>
        <taxon>Dikarya</taxon>
        <taxon>Ascomycota</taxon>
        <taxon>Pezizomycotina</taxon>
        <taxon>Dothideomycetes</taxon>
        <taxon>Pleosporomycetidae</taxon>
        <taxon>Mytilinidiales</taxon>
        <taxon>Mytilinidiaceae</taxon>
        <taxon>Mytilinidion</taxon>
    </lineage>
</organism>
<evidence type="ECO:0000256" key="4">
    <source>
        <dbReference type="ARBA" id="ARBA00016009"/>
    </source>
</evidence>
<evidence type="ECO:0000313" key="11">
    <source>
        <dbReference type="RefSeq" id="XP_033575384.1"/>
    </source>
</evidence>
<dbReference type="Gene3D" id="3.30.2380.10">
    <property type="entry name" value="CGI121/TPRKB"/>
    <property type="match status" value="1"/>
</dbReference>
<accession>A0A6A6YI15</accession>
<dbReference type="InterPro" id="IPR013926">
    <property type="entry name" value="CGI121/TPRKB"/>
</dbReference>
<keyword evidence="5" id="KW-0819">tRNA processing</keyword>
<evidence type="ECO:0000313" key="9">
    <source>
        <dbReference type="EMBL" id="KAF2808420.1"/>
    </source>
</evidence>
<dbReference type="GO" id="GO:0005634">
    <property type="term" value="C:nucleus"/>
    <property type="evidence" value="ECO:0007669"/>
    <property type="project" value="UniProtKB-SubCell"/>
</dbReference>
<evidence type="ECO:0000256" key="1">
    <source>
        <dbReference type="ARBA" id="ARBA00004123"/>
    </source>
</evidence>
<dbReference type="GeneID" id="54463850"/>
<comment type="similarity">
    <text evidence="2 8">Belongs to the CGI121/TPRKB family.</text>
</comment>
<protein>
    <recommendedName>
        <fullName evidence="4">EKC/KEOPS complex subunit CGI121</fullName>
    </recommendedName>
    <alternativeName>
        <fullName evidence="3">EKC/KEOPS complex subunit cgi121</fullName>
    </alternativeName>
</protein>
<proteinExistence type="inferred from homology"/>
<evidence type="ECO:0000256" key="5">
    <source>
        <dbReference type="ARBA" id="ARBA00022694"/>
    </source>
</evidence>
<comment type="function">
    <text evidence="7">Component of the EKC/KEOPS complex that is required for the formation of a threonylcarbamoyl group on adenosine at position 37 (t(6)A37) in tRNAs that read codons beginning with adenine. The complex is probably involved in the transfer of the threonylcarbamoyl moiety of threonylcarbamoyl-AMP (TC-AMP) to the N6 group of A37. CGI121 acts as an allosteric effector that regulates the t(6)A activity of the complex. The EKC/KEOPS complex also promotes both telomere uncapping and telomere elongation. The complex is required for efficient recruitment of transcriptional coactivators. CGI121 is not required for tRNA modification.</text>
</comment>
<evidence type="ECO:0000256" key="2">
    <source>
        <dbReference type="ARBA" id="ARBA00005546"/>
    </source>
</evidence>
<gene>
    <name evidence="9 11" type="ORF">BDZ99DRAFT_489099</name>
</gene>
<evidence type="ECO:0000256" key="3">
    <source>
        <dbReference type="ARBA" id="ARBA00015316"/>
    </source>
</evidence>
<dbReference type="AlphaFoldDB" id="A0A6A6YI15"/>